<gene>
    <name evidence="5" type="ORF">LY28_02798</name>
</gene>
<dbReference type="OrthoDB" id="9805629at2"/>
<dbReference type="GO" id="GO:1904047">
    <property type="term" value="F:S-adenosyl-L-methionine binding"/>
    <property type="evidence" value="ECO:0007669"/>
    <property type="project" value="TreeGrafter"/>
</dbReference>
<dbReference type="AlphaFoldDB" id="A0A318XLB1"/>
<name>A0A318XLB1_9FIRM</name>
<keyword evidence="3" id="KW-0949">S-adenosyl-L-methionine</keyword>
<evidence type="ECO:0000313" key="6">
    <source>
        <dbReference type="Proteomes" id="UP000248132"/>
    </source>
</evidence>
<evidence type="ECO:0000256" key="3">
    <source>
        <dbReference type="ARBA" id="ARBA00022691"/>
    </source>
</evidence>
<dbReference type="Pfam" id="PF02086">
    <property type="entry name" value="MethyltransfD12"/>
    <property type="match status" value="1"/>
</dbReference>
<dbReference type="InterPro" id="IPR012327">
    <property type="entry name" value="MeTrfase_D12"/>
</dbReference>
<dbReference type="RefSeq" id="WP_110462794.1">
    <property type="nucleotide sequence ID" value="NZ_QKMR01000017.1"/>
</dbReference>
<dbReference type="GO" id="GO:0032259">
    <property type="term" value="P:methylation"/>
    <property type="evidence" value="ECO:0007669"/>
    <property type="project" value="UniProtKB-KW"/>
</dbReference>
<dbReference type="InterPro" id="IPR029063">
    <property type="entry name" value="SAM-dependent_MTases_sf"/>
</dbReference>
<evidence type="ECO:0000256" key="1">
    <source>
        <dbReference type="ARBA" id="ARBA00022603"/>
    </source>
</evidence>
<reference evidence="5 6" key="1">
    <citation type="submission" date="2018-06" db="EMBL/GenBank/DDBJ databases">
        <title>Genomic Encyclopedia of Type Strains, Phase I: the one thousand microbial genomes (KMG-I) project.</title>
        <authorList>
            <person name="Kyrpides N."/>
        </authorList>
    </citation>
    <scope>NUCLEOTIDE SEQUENCE [LARGE SCALE GENOMIC DNA]</scope>
    <source>
        <strain evidence="5 6">DSM 19573</strain>
    </source>
</reference>
<proteinExistence type="predicted"/>
<accession>A0A318XLB1</accession>
<dbReference type="GO" id="GO:0006298">
    <property type="term" value="P:mismatch repair"/>
    <property type="evidence" value="ECO:0007669"/>
    <property type="project" value="TreeGrafter"/>
</dbReference>
<dbReference type="Proteomes" id="UP000248132">
    <property type="component" value="Unassembled WGS sequence"/>
</dbReference>
<organism evidence="5 6">
    <name type="scientific">Ruminiclostridium sufflavum DSM 19573</name>
    <dbReference type="NCBI Taxonomy" id="1121337"/>
    <lineage>
        <taxon>Bacteria</taxon>
        <taxon>Bacillati</taxon>
        <taxon>Bacillota</taxon>
        <taxon>Clostridia</taxon>
        <taxon>Eubacteriales</taxon>
        <taxon>Oscillospiraceae</taxon>
        <taxon>Ruminiclostridium</taxon>
    </lineage>
</organism>
<sequence length="431" mass="50554">MKRKPTLSIAPYYGGKGRMAHFIADRLNYDDSDIFITPFGGMCRVLLNKPRHKVERYNDYSSALQALMRVLSDAELARTFIHRLYEETEYSQEEFDKQKAIYDNAEIDLEEQERGKLKKLLTSKKIVEPVTANALLDEIMYEATHPVKSKEPNKNKRNHRDVSNSVQKSISTLKDSLTKDNDFRVEFEKQLSNWVQLYLLKSSQGYLERTQDIGEAVSDIDLAVATYYVFQCSRDGMGQTYSKEKFQDTDHYLKQVMKLYDCAERLEGVYIHQIDAVDFFRRRLFVDIDTPIENVPPQYRMMNEWINNPRVMMYCDPSYISVEHEAKLLKDIDIDAEKSLSEAIQKKYDSKKMPKNLGEVYARSFGYDEQEKFLRCIQKAKCRILVSNYDLALYNKYLNEDAGWRREEFITTTGVGGKVDNTRVEVIWYNY</sequence>
<evidence type="ECO:0000256" key="2">
    <source>
        <dbReference type="ARBA" id="ARBA00022679"/>
    </source>
</evidence>
<keyword evidence="2 5" id="KW-0808">Transferase</keyword>
<protein>
    <submittedName>
        <fullName evidence="5">D12 class N6 adenine-specific DNA methyltransferase</fullName>
    </submittedName>
</protein>
<dbReference type="GO" id="GO:0009307">
    <property type="term" value="P:DNA restriction-modification system"/>
    <property type="evidence" value="ECO:0007669"/>
    <property type="project" value="InterPro"/>
</dbReference>
<feature type="region of interest" description="Disordered" evidence="4">
    <location>
        <begin position="146"/>
        <end position="166"/>
    </location>
</feature>
<dbReference type="PANTHER" id="PTHR30481">
    <property type="entry name" value="DNA ADENINE METHYLASE"/>
    <property type="match status" value="1"/>
</dbReference>
<evidence type="ECO:0000313" key="5">
    <source>
        <dbReference type="EMBL" id="PYG86772.1"/>
    </source>
</evidence>
<dbReference type="GO" id="GO:0009007">
    <property type="term" value="F:site-specific DNA-methyltransferase (adenine-specific) activity"/>
    <property type="evidence" value="ECO:0007669"/>
    <property type="project" value="UniProtKB-EC"/>
</dbReference>
<dbReference type="Gene3D" id="3.40.50.150">
    <property type="entry name" value="Vaccinia Virus protein VP39"/>
    <property type="match status" value="2"/>
</dbReference>
<keyword evidence="1 5" id="KW-0489">Methyltransferase</keyword>
<dbReference type="GO" id="GO:0043565">
    <property type="term" value="F:sequence-specific DNA binding"/>
    <property type="evidence" value="ECO:0007669"/>
    <property type="project" value="TreeGrafter"/>
</dbReference>
<dbReference type="SUPFAM" id="SSF53335">
    <property type="entry name" value="S-adenosyl-L-methionine-dependent methyltransferases"/>
    <property type="match status" value="1"/>
</dbReference>
<keyword evidence="6" id="KW-1185">Reference proteome</keyword>
<dbReference type="EMBL" id="QKMR01000017">
    <property type="protein sequence ID" value="PYG86772.1"/>
    <property type="molecule type" value="Genomic_DNA"/>
</dbReference>
<evidence type="ECO:0000256" key="4">
    <source>
        <dbReference type="SAM" id="MobiDB-lite"/>
    </source>
</evidence>
<comment type="caution">
    <text evidence="5">The sequence shown here is derived from an EMBL/GenBank/DDBJ whole genome shotgun (WGS) entry which is preliminary data.</text>
</comment>